<dbReference type="Proteomes" id="UP000516437">
    <property type="component" value="Chromosome 2"/>
</dbReference>
<comment type="caution">
    <text evidence="11">The sequence shown here is derived from an EMBL/GenBank/DDBJ whole genome shotgun (WGS) entry which is preliminary data.</text>
</comment>
<evidence type="ECO:0000256" key="9">
    <source>
        <dbReference type="ARBA" id="ARBA00023033"/>
    </source>
</evidence>
<dbReference type="PANTHER" id="PTHR47947:SF26">
    <property type="entry name" value="CYTOCHROME P450"/>
    <property type="match status" value="1"/>
</dbReference>
<keyword evidence="10" id="KW-0472">Membrane</keyword>
<evidence type="ECO:0000256" key="1">
    <source>
        <dbReference type="ARBA" id="ARBA00001971"/>
    </source>
</evidence>
<keyword evidence="12" id="KW-1185">Reference proteome</keyword>
<comment type="cofactor">
    <cofactor evidence="1">
        <name>heme</name>
        <dbReference type="ChEBI" id="CHEBI:30413"/>
    </cofactor>
</comment>
<keyword evidence="5" id="KW-0479">Metal-binding</keyword>
<dbReference type="InterPro" id="IPR036396">
    <property type="entry name" value="Cyt_P450_sf"/>
</dbReference>
<evidence type="ECO:0000313" key="11">
    <source>
        <dbReference type="EMBL" id="KAB1221239.1"/>
    </source>
</evidence>
<evidence type="ECO:0000256" key="3">
    <source>
        <dbReference type="ARBA" id="ARBA00022617"/>
    </source>
</evidence>
<evidence type="ECO:0000256" key="10">
    <source>
        <dbReference type="ARBA" id="ARBA00023136"/>
    </source>
</evidence>
<evidence type="ECO:0000313" key="12">
    <source>
        <dbReference type="Proteomes" id="UP000516437"/>
    </source>
</evidence>
<evidence type="ECO:0000256" key="5">
    <source>
        <dbReference type="ARBA" id="ARBA00022723"/>
    </source>
</evidence>
<proteinExistence type="predicted"/>
<dbReference type="GO" id="GO:0016705">
    <property type="term" value="F:oxidoreductase activity, acting on paired donors, with incorporation or reduction of molecular oxygen"/>
    <property type="evidence" value="ECO:0007669"/>
    <property type="project" value="InterPro"/>
</dbReference>
<evidence type="ECO:0000256" key="4">
    <source>
        <dbReference type="ARBA" id="ARBA00022692"/>
    </source>
</evidence>
<organism evidence="11 12">
    <name type="scientific">Morella rubra</name>
    <name type="common">Chinese bayberry</name>
    <dbReference type="NCBI Taxonomy" id="262757"/>
    <lineage>
        <taxon>Eukaryota</taxon>
        <taxon>Viridiplantae</taxon>
        <taxon>Streptophyta</taxon>
        <taxon>Embryophyta</taxon>
        <taxon>Tracheophyta</taxon>
        <taxon>Spermatophyta</taxon>
        <taxon>Magnoliopsida</taxon>
        <taxon>eudicotyledons</taxon>
        <taxon>Gunneridae</taxon>
        <taxon>Pentapetalae</taxon>
        <taxon>rosids</taxon>
        <taxon>fabids</taxon>
        <taxon>Fagales</taxon>
        <taxon>Myricaceae</taxon>
        <taxon>Morella</taxon>
    </lineage>
</organism>
<keyword evidence="3" id="KW-0349">Heme</keyword>
<reference evidence="11 12" key="1">
    <citation type="journal article" date="2019" name="Plant Biotechnol. J.">
        <title>The red bayberry genome and genetic basis of sex determination.</title>
        <authorList>
            <person name="Jia H.M."/>
            <person name="Jia H.J."/>
            <person name="Cai Q.L."/>
            <person name="Wang Y."/>
            <person name="Zhao H.B."/>
            <person name="Yang W.F."/>
            <person name="Wang G.Y."/>
            <person name="Li Y.H."/>
            <person name="Zhan D.L."/>
            <person name="Shen Y.T."/>
            <person name="Niu Q.F."/>
            <person name="Chang L."/>
            <person name="Qiu J."/>
            <person name="Zhao L."/>
            <person name="Xie H.B."/>
            <person name="Fu W.Y."/>
            <person name="Jin J."/>
            <person name="Li X.W."/>
            <person name="Jiao Y."/>
            <person name="Zhou C.C."/>
            <person name="Tu T."/>
            <person name="Chai C.Y."/>
            <person name="Gao J.L."/>
            <person name="Fan L.J."/>
            <person name="van de Weg E."/>
            <person name="Wang J.Y."/>
            <person name="Gao Z.S."/>
        </authorList>
    </citation>
    <scope>NUCLEOTIDE SEQUENCE [LARGE SCALE GENOMIC DNA]</scope>
    <source>
        <tissue evidence="11">Leaves</tissue>
    </source>
</reference>
<dbReference type="AlphaFoldDB" id="A0A6A1W7H6"/>
<dbReference type="Gene3D" id="1.10.630.10">
    <property type="entry name" value="Cytochrome P450"/>
    <property type="match status" value="1"/>
</dbReference>
<evidence type="ECO:0000256" key="6">
    <source>
        <dbReference type="ARBA" id="ARBA00022989"/>
    </source>
</evidence>
<dbReference type="GO" id="GO:0016020">
    <property type="term" value="C:membrane"/>
    <property type="evidence" value="ECO:0007669"/>
    <property type="project" value="UniProtKB-SubCell"/>
</dbReference>
<gene>
    <name evidence="11" type="ORF">CJ030_MR2G020363</name>
</gene>
<dbReference type="EMBL" id="RXIC02000020">
    <property type="protein sequence ID" value="KAB1221239.1"/>
    <property type="molecule type" value="Genomic_DNA"/>
</dbReference>
<dbReference type="GO" id="GO:0004497">
    <property type="term" value="F:monooxygenase activity"/>
    <property type="evidence" value="ECO:0007669"/>
    <property type="project" value="UniProtKB-KW"/>
</dbReference>
<keyword evidence="7" id="KW-0560">Oxidoreductase</keyword>
<dbReference type="InterPro" id="IPR050651">
    <property type="entry name" value="Plant_Cytochrome_P450_Monoox"/>
</dbReference>
<keyword evidence="6" id="KW-1133">Transmembrane helix</keyword>
<keyword evidence="9" id="KW-0503">Monooxygenase</keyword>
<dbReference type="SUPFAM" id="SSF48264">
    <property type="entry name" value="Cytochrome P450"/>
    <property type="match status" value="1"/>
</dbReference>
<protein>
    <submittedName>
        <fullName evidence="11">Cytochrome P450 CYP82D47</fullName>
    </submittedName>
</protein>
<evidence type="ECO:0000256" key="7">
    <source>
        <dbReference type="ARBA" id="ARBA00023002"/>
    </source>
</evidence>
<accession>A0A6A1W7H6</accession>
<evidence type="ECO:0000256" key="2">
    <source>
        <dbReference type="ARBA" id="ARBA00004370"/>
    </source>
</evidence>
<sequence length="93" mass="10530">MDLSGAFVVSDALPYLRWLDLGGYERAMKKTANELDQVLEGWLQEHKQRNISGEVKGHSDFMDVMLSNVTVDDKTSSYDADTITKATCLVRFR</sequence>
<dbReference type="PANTHER" id="PTHR47947">
    <property type="entry name" value="CYTOCHROME P450 82C3-RELATED"/>
    <property type="match status" value="1"/>
</dbReference>
<dbReference type="GO" id="GO:0020037">
    <property type="term" value="F:heme binding"/>
    <property type="evidence" value="ECO:0007669"/>
    <property type="project" value="InterPro"/>
</dbReference>
<keyword evidence="8" id="KW-0408">Iron</keyword>
<dbReference type="GO" id="GO:0005506">
    <property type="term" value="F:iron ion binding"/>
    <property type="evidence" value="ECO:0007669"/>
    <property type="project" value="InterPro"/>
</dbReference>
<name>A0A6A1W7H6_9ROSI</name>
<dbReference type="OrthoDB" id="1936837at2759"/>
<evidence type="ECO:0000256" key="8">
    <source>
        <dbReference type="ARBA" id="ARBA00023004"/>
    </source>
</evidence>
<comment type="subcellular location">
    <subcellularLocation>
        <location evidence="2">Membrane</location>
    </subcellularLocation>
</comment>
<keyword evidence="4" id="KW-0812">Transmembrane</keyword>